<evidence type="ECO:0000256" key="1">
    <source>
        <dbReference type="SAM" id="MobiDB-lite"/>
    </source>
</evidence>
<sequence length="160" mass="17927">MVLVLEKRVVVVVLEERVVLEDDRGYTLPNYLNTYKQIANLAMDDERDNQKPEGRTDGRTDGHWISGQHQKYNTLSRHRQGCSRPPHQPSDEGRTGASTSPREFQAARPSIQDITTVILPTLPFISGYKNLPPPPHHHHKLTSSYTPQEPLQSAMGGAGP</sequence>
<proteinExistence type="predicted"/>
<evidence type="ECO:0000313" key="3">
    <source>
        <dbReference type="Proteomes" id="UP000747542"/>
    </source>
</evidence>
<gene>
    <name evidence="2" type="ORF">Hamer_G010624</name>
</gene>
<evidence type="ECO:0000313" key="2">
    <source>
        <dbReference type="EMBL" id="KAG7153327.1"/>
    </source>
</evidence>
<dbReference type="EMBL" id="JAHLQT010047199">
    <property type="protein sequence ID" value="KAG7153327.1"/>
    <property type="molecule type" value="Genomic_DNA"/>
</dbReference>
<reference evidence="2" key="1">
    <citation type="journal article" date="2021" name="Sci. Adv.">
        <title>The American lobster genome reveals insights on longevity, neural, and immune adaptations.</title>
        <authorList>
            <person name="Polinski J.M."/>
            <person name="Zimin A.V."/>
            <person name="Clark K.F."/>
            <person name="Kohn A.B."/>
            <person name="Sadowski N."/>
            <person name="Timp W."/>
            <person name="Ptitsyn A."/>
            <person name="Khanna P."/>
            <person name="Romanova D.Y."/>
            <person name="Williams P."/>
            <person name="Greenwood S.J."/>
            <person name="Moroz L.L."/>
            <person name="Walt D.R."/>
            <person name="Bodnar A.G."/>
        </authorList>
    </citation>
    <scope>NUCLEOTIDE SEQUENCE</scope>
    <source>
        <strain evidence="2">GMGI-L3</strain>
    </source>
</reference>
<organism evidence="2 3">
    <name type="scientific">Homarus americanus</name>
    <name type="common">American lobster</name>
    <dbReference type="NCBI Taxonomy" id="6706"/>
    <lineage>
        <taxon>Eukaryota</taxon>
        <taxon>Metazoa</taxon>
        <taxon>Ecdysozoa</taxon>
        <taxon>Arthropoda</taxon>
        <taxon>Crustacea</taxon>
        <taxon>Multicrustacea</taxon>
        <taxon>Malacostraca</taxon>
        <taxon>Eumalacostraca</taxon>
        <taxon>Eucarida</taxon>
        <taxon>Decapoda</taxon>
        <taxon>Pleocyemata</taxon>
        <taxon>Astacidea</taxon>
        <taxon>Nephropoidea</taxon>
        <taxon>Nephropidae</taxon>
        <taxon>Homarus</taxon>
    </lineage>
</organism>
<name>A0A8J5IZV5_HOMAM</name>
<feature type="region of interest" description="Disordered" evidence="1">
    <location>
        <begin position="129"/>
        <end position="160"/>
    </location>
</feature>
<dbReference type="AlphaFoldDB" id="A0A8J5IZV5"/>
<protein>
    <submittedName>
        <fullName evidence="2">Uncharacterized protein</fullName>
    </submittedName>
</protein>
<feature type="compositionally biased region" description="Basic and acidic residues" evidence="1">
    <location>
        <begin position="48"/>
        <end position="62"/>
    </location>
</feature>
<dbReference type="Proteomes" id="UP000747542">
    <property type="component" value="Unassembled WGS sequence"/>
</dbReference>
<accession>A0A8J5IZV5</accession>
<feature type="region of interest" description="Disordered" evidence="1">
    <location>
        <begin position="43"/>
        <end position="111"/>
    </location>
</feature>
<comment type="caution">
    <text evidence="2">The sequence shown here is derived from an EMBL/GenBank/DDBJ whole genome shotgun (WGS) entry which is preliminary data.</text>
</comment>
<keyword evidence="3" id="KW-1185">Reference proteome</keyword>
<feature type="compositionally biased region" description="Polar residues" evidence="1">
    <location>
        <begin position="142"/>
        <end position="151"/>
    </location>
</feature>